<evidence type="ECO:0000313" key="2">
    <source>
        <dbReference type="EMBL" id="SFO35150.1"/>
    </source>
</evidence>
<reference evidence="2 3" key="1">
    <citation type="submission" date="2016-10" db="EMBL/GenBank/DDBJ databases">
        <authorList>
            <person name="de Groot N.N."/>
        </authorList>
    </citation>
    <scope>NUCLEOTIDE SEQUENCE [LARGE SCALE GENOMIC DNA]</scope>
    <source>
        <strain evidence="2 3">DSM 1283</strain>
    </source>
</reference>
<evidence type="ECO:0000259" key="1">
    <source>
        <dbReference type="Pfam" id="PF13566"/>
    </source>
</evidence>
<organism evidence="2 3">
    <name type="scientific">Anaerocolumna aminovalerica</name>
    <dbReference type="NCBI Taxonomy" id="1527"/>
    <lineage>
        <taxon>Bacteria</taxon>
        <taxon>Bacillati</taxon>
        <taxon>Bacillota</taxon>
        <taxon>Clostridia</taxon>
        <taxon>Lachnospirales</taxon>
        <taxon>Lachnospiraceae</taxon>
        <taxon>Anaerocolumna</taxon>
    </lineage>
</organism>
<dbReference type="OrthoDB" id="5290748at2"/>
<dbReference type="InterPro" id="IPR023875">
    <property type="entry name" value="DNA_repair_put"/>
</dbReference>
<proteinExistence type="predicted"/>
<dbReference type="EMBL" id="FOWD01000019">
    <property type="protein sequence ID" value="SFO35150.1"/>
    <property type="molecule type" value="Genomic_DNA"/>
</dbReference>
<dbReference type="Proteomes" id="UP000198806">
    <property type="component" value="Unassembled WGS sequence"/>
</dbReference>
<sequence length="259" mass="30281">MKNKRIYICEDSAEGIFTAIYDAWSSRYGHEYNRIEVSMNNENGINLELFSEYIYVKTDEEKAVKVAKAIKEKISMEAYDMVCHGIWSEKAEKADIVYRFLILGFSMGAKVVNHLANDTVMSLFEMNRNVSNEVHHFLGFLRFKEINNHILLAKINPKNDIVRLIAPHFSDRLSNGNFIIYDEKRKTSIVHKAGFPWIYTIGEHLNLDKAGNFSNAEEEFQSLWKTFFETIGIEARTNHKLQRNNLPLRFRNHMTEFNK</sequence>
<protein>
    <submittedName>
        <fullName evidence="2">Probable DNA metabolism protein</fullName>
    </submittedName>
</protein>
<dbReference type="Pfam" id="PF13566">
    <property type="entry name" value="DUF4130"/>
    <property type="match status" value="1"/>
</dbReference>
<keyword evidence="3" id="KW-1185">Reference proteome</keyword>
<gene>
    <name evidence="2" type="ORF">SAMN04489757_11964</name>
</gene>
<dbReference type="STRING" id="1527.SAMN04489757_11964"/>
<dbReference type="AlphaFoldDB" id="A0A1I5GGX6"/>
<dbReference type="InterPro" id="IPR025404">
    <property type="entry name" value="DUF4130"/>
</dbReference>
<evidence type="ECO:0000313" key="3">
    <source>
        <dbReference type="Proteomes" id="UP000198806"/>
    </source>
</evidence>
<dbReference type="NCBIfam" id="TIGR03915">
    <property type="entry name" value="SAM_7_link_chp"/>
    <property type="match status" value="1"/>
</dbReference>
<accession>A0A1I5GGX6</accession>
<dbReference type="RefSeq" id="WP_091687093.1">
    <property type="nucleotide sequence ID" value="NZ_BAABFM010000069.1"/>
</dbReference>
<name>A0A1I5GGX6_9FIRM</name>
<feature type="domain" description="DUF4130" evidence="1">
    <location>
        <begin position="92"/>
        <end position="256"/>
    </location>
</feature>